<feature type="transmembrane region" description="Helical" evidence="5">
    <location>
        <begin position="351"/>
        <end position="372"/>
    </location>
</feature>
<evidence type="ECO:0000256" key="6">
    <source>
        <dbReference type="SAM" id="SignalP"/>
    </source>
</evidence>
<gene>
    <name evidence="7" type="primary">MTH4</name>
    <name evidence="7" type="ORF">TR87009</name>
</gene>
<dbReference type="InterPro" id="IPR053231">
    <property type="entry name" value="GPCR_LN-TM7"/>
</dbReference>
<evidence type="ECO:0000313" key="7">
    <source>
        <dbReference type="EMBL" id="JAP51423.1"/>
    </source>
</evidence>
<evidence type="ECO:0000256" key="3">
    <source>
        <dbReference type="ARBA" id="ARBA00022989"/>
    </source>
</evidence>
<evidence type="ECO:0000256" key="5">
    <source>
        <dbReference type="SAM" id="Phobius"/>
    </source>
</evidence>
<comment type="subcellular location">
    <subcellularLocation>
        <location evidence="1">Membrane</location>
        <topology evidence="1">Multi-pass membrane protein</topology>
    </subcellularLocation>
</comment>
<keyword evidence="3 5" id="KW-1133">Transmembrane helix</keyword>
<proteinExistence type="predicted"/>
<dbReference type="PANTHER" id="PTHR45902">
    <property type="entry name" value="LATROPHILIN RECEPTOR-LIKE PROTEIN A"/>
    <property type="match status" value="1"/>
</dbReference>
<evidence type="ECO:0000256" key="1">
    <source>
        <dbReference type="ARBA" id="ARBA00004141"/>
    </source>
</evidence>
<keyword evidence="2 5" id="KW-0812">Transmembrane</keyword>
<keyword evidence="4 5" id="KW-0472">Membrane</keyword>
<feature type="transmembrane region" description="Helical" evidence="5">
    <location>
        <begin position="584"/>
        <end position="603"/>
    </location>
</feature>
<evidence type="ECO:0000256" key="4">
    <source>
        <dbReference type="ARBA" id="ARBA00023136"/>
    </source>
</evidence>
<feature type="chain" id="PRO_5007051132" evidence="6">
    <location>
        <begin position="21"/>
        <end position="663"/>
    </location>
</feature>
<feature type="transmembrane region" description="Helical" evidence="5">
    <location>
        <begin position="277"/>
        <end position="303"/>
    </location>
</feature>
<keyword evidence="7" id="KW-0675">Receptor</keyword>
<feature type="transmembrane region" description="Helical" evidence="5">
    <location>
        <begin position="315"/>
        <end position="339"/>
    </location>
</feature>
<name>A0A0X3PHZ6_SCHSO</name>
<protein>
    <submittedName>
        <fullName evidence="7">Putative G-protein coupled receptor Mth-like 4</fullName>
    </submittedName>
</protein>
<evidence type="ECO:0000256" key="2">
    <source>
        <dbReference type="ARBA" id="ARBA00022692"/>
    </source>
</evidence>
<dbReference type="InterPro" id="IPR000832">
    <property type="entry name" value="GPCR_2_secretin-like"/>
</dbReference>
<accession>A0A0X3PHZ6</accession>
<dbReference type="PANTHER" id="PTHR45902:SF1">
    <property type="entry name" value="LATROPHILIN RECEPTOR-LIKE PROTEIN A"/>
    <property type="match status" value="1"/>
</dbReference>
<feature type="transmembrane region" description="Helical" evidence="5">
    <location>
        <begin position="423"/>
        <end position="440"/>
    </location>
</feature>
<reference evidence="7" key="1">
    <citation type="submission" date="2016-01" db="EMBL/GenBank/DDBJ databases">
        <title>Reference transcriptome for the parasite Schistocephalus solidus: insights into the molecular evolution of parasitism.</title>
        <authorList>
            <person name="Hebert F.O."/>
            <person name="Grambauer S."/>
            <person name="Barber I."/>
            <person name="Landry C.R."/>
            <person name="Aubin-Horth N."/>
        </authorList>
    </citation>
    <scope>NUCLEOTIDE SEQUENCE</scope>
</reference>
<dbReference type="EMBL" id="GEEE01011802">
    <property type="protein sequence ID" value="JAP51423.1"/>
    <property type="molecule type" value="Transcribed_RNA"/>
</dbReference>
<sequence length="663" mass="74317">MNIFMSKWLLIFLGTMTVGALKDYREALMGPCKRAMDCMCDSQCGQRNDCCPAIDPGEPKPPSEKRRHGCTTIAHVFTKNDVVQADMPIVAIASCPNDESLSVDIINACRASMLDDPEVQEEMFGEEGPFGWLKRHARALAPVVDVRDRQIYANIDCAICNGVFSSKSSNIPIWEIKQSVLLYRLKFTCAEDTSELVCKITGDLPYSLRPACNFIFQRGIVPYPSNIAFGFDEIFILPEEYLSGGTIRLPFDQPQDNSTVANSTSEDRKRQENLGEFMYWLQIVVTCLSILGLSLLLLVYGLFSQLRRSLAGRLTMGLATALLCAQIAFLNASIIVPLVENRGFCLTLASIFLYCLLCSFMWMALFGGKLLAAFTDLKSFLRHFCRCGCINHLLDGSSGSGGMIRYAGGKRESDTKKEFQRHLLTALLAPLCITVAALITNETAYLNLLPFYHNFTMTNDSQTLDIDEEYILGTMLARLNPGFCPYPDWKRAWFSKLIGLIIWFLVPAASLISFNLLVVIIVCFQLYRLSRNHRLHAASENNQLQKQKKSLVWVCIKLSVILGASWFIQFFAGWWSHLEVLRRIAGLMNSAQGGIIALCMLLSTKARRVLFKHLPKSCHKPSESSSKSTTANTSETLTKLFNAKWRESRTQSNSKADLQDVNI</sequence>
<organism evidence="7">
    <name type="scientific">Schistocephalus solidus</name>
    <name type="common">Tapeworm</name>
    <dbReference type="NCBI Taxonomy" id="70667"/>
    <lineage>
        <taxon>Eukaryota</taxon>
        <taxon>Metazoa</taxon>
        <taxon>Spiralia</taxon>
        <taxon>Lophotrochozoa</taxon>
        <taxon>Platyhelminthes</taxon>
        <taxon>Cestoda</taxon>
        <taxon>Eucestoda</taxon>
        <taxon>Diphyllobothriidea</taxon>
        <taxon>Diphyllobothriidae</taxon>
        <taxon>Schistocephalus</taxon>
    </lineage>
</organism>
<dbReference type="AlphaFoldDB" id="A0A0X3PHZ6"/>
<dbReference type="Pfam" id="PF00002">
    <property type="entry name" value="7tm_2"/>
    <property type="match status" value="1"/>
</dbReference>
<keyword evidence="6" id="KW-0732">Signal</keyword>
<feature type="transmembrane region" description="Helical" evidence="5">
    <location>
        <begin position="550"/>
        <end position="572"/>
    </location>
</feature>
<dbReference type="Gene3D" id="1.20.1070.10">
    <property type="entry name" value="Rhodopsin 7-helix transmembrane proteins"/>
    <property type="match status" value="1"/>
</dbReference>
<feature type="signal peptide" evidence="6">
    <location>
        <begin position="1"/>
        <end position="20"/>
    </location>
</feature>
<feature type="transmembrane region" description="Helical" evidence="5">
    <location>
        <begin position="497"/>
        <end position="529"/>
    </location>
</feature>